<keyword evidence="1" id="KW-0472">Membrane</keyword>
<proteinExistence type="predicted"/>
<dbReference type="AlphaFoldDB" id="A0A0M4FW98"/>
<evidence type="ECO:0000256" key="1">
    <source>
        <dbReference type="SAM" id="Phobius"/>
    </source>
</evidence>
<keyword evidence="1" id="KW-0812">Transmembrane</keyword>
<feature type="signal peptide" evidence="2">
    <location>
        <begin position="1"/>
        <end position="23"/>
    </location>
</feature>
<evidence type="ECO:0000313" key="4">
    <source>
        <dbReference type="Proteomes" id="UP000067625"/>
    </source>
</evidence>
<accession>A0A0M4FW98</accession>
<name>A0A0M4FW98_9BACI</name>
<evidence type="ECO:0000256" key="2">
    <source>
        <dbReference type="SAM" id="SignalP"/>
    </source>
</evidence>
<dbReference type="RefSeq" id="WP_053604845.1">
    <property type="nucleotide sequence ID" value="NZ_CP012600.1"/>
</dbReference>
<dbReference type="EMBL" id="CP012600">
    <property type="protein sequence ID" value="ALC83018.1"/>
    <property type="molecule type" value="Genomic_DNA"/>
</dbReference>
<reference evidence="3 4" key="2">
    <citation type="journal article" date="2016" name="Int. J. Syst. Evol. Microbiol.">
        <title>Bacillus gobiensis sp. nov., isolated from a soil sample.</title>
        <authorList>
            <person name="Liu B."/>
            <person name="Liu G.H."/>
            <person name="Cetin S."/>
            <person name="Schumann P."/>
            <person name="Pan Z.Z."/>
            <person name="Chen Q.Q."/>
        </authorList>
    </citation>
    <scope>NUCLEOTIDE SEQUENCE [LARGE SCALE GENOMIC DNA]</scope>
    <source>
        <strain evidence="3 4">FJAT-4402</strain>
    </source>
</reference>
<protein>
    <submittedName>
        <fullName evidence="3">Uncharacterized protein</fullName>
    </submittedName>
</protein>
<gene>
    <name evidence="3" type="ORF">AM592_16620</name>
</gene>
<reference evidence="4" key="1">
    <citation type="submission" date="2015-08" db="EMBL/GenBank/DDBJ databases">
        <title>Genome sequencing project for genomic taxonomy and phylogenomics of Bacillus-like bacteria.</title>
        <authorList>
            <person name="Liu B."/>
            <person name="Wang J."/>
            <person name="Zhu Y."/>
            <person name="Liu G."/>
            <person name="Chen Q."/>
            <person name="Chen Z."/>
            <person name="Lan J."/>
            <person name="Che J."/>
            <person name="Ge C."/>
            <person name="Shi H."/>
            <person name="Pan Z."/>
            <person name="Liu X."/>
        </authorList>
    </citation>
    <scope>NUCLEOTIDE SEQUENCE [LARGE SCALE GENOMIC DNA]</scope>
    <source>
        <strain evidence="4">FJAT-4402</strain>
    </source>
</reference>
<dbReference type="Proteomes" id="UP000067625">
    <property type="component" value="Chromosome"/>
</dbReference>
<feature type="chain" id="PRO_5005794520" evidence="2">
    <location>
        <begin position="24"/>
        <end position="74"/>
    </location>
</feature>
<dbReference type="PATRIC" id="fig|1441095.3.peg.3682"/>
<keyword evidence="4" id="KW-1185">Reference proteome</keyword>
<keyword evidence="1" id="KW-1133">Transmembrane helix</keyword>
<sequence length="74" mass="8269">MKKFKMIVTALIVALLVPSSAFASSMKPLGTGSWDYKVKTLNQVEAILGFVFPIIVQKVITIYLKKMHITQTIK</sequence>
<organism evidence="3 4">
    <name type="scientific">Bacillus gobiensis</name>
    <dbReference type="NCBI Taxonomy" id="1441095"/>
    <lineage>
        <taxon>Bacteria</taxon>
        <taxon>Bacillati</taxon>
        <taxon>Bacillota</taxon>
        <taxon>Bacilli</taxon>
        <taxon>Bacillales</taxon>
        <taxon>Bacillaceae</taxon>
        <taxon>Bacillus</taxon>
    </lineage>
</organism>
<keyword evidence="2" id="KW-0732">Signal</keyword>
<evidence type="ECO:0000313" key="3">
    <source>
        <dbReference type="EMBL" id="ALC83018.1"/>
    </source>
</evidence>
<feature type="transmembrane region" description="Helical" evidence="1">
    <location>
        <begin position="47"/>
        <end position="64"/>
    </location>
</feature>